<accession>A0A3D0WGF7</accession>
<gene>
    <name evidence="1" type="ORF">DEP91_13185</name>
</gene>
<dbReference type="AlphaFoldDB" id="A0A3D0WGF7"/>
<evidence type="ECO:0000313" key="2">
    <source>
        <dbReference type="Proteomes" id="UP000262699"/>
    </source>
</evidence>
<sequence length="60" mass="6565">MGDLINLNRARKAKAKAARTAIADANRLRFGRTKAEKDAAAIDKARAERLLTGAKREEAE</sequence>
<dbReference type="Proteomes" id="UP000262699">
    <property type="component" value="Unassembled WGS sequence"/>
</dbReference>
<organism evidence="1 2">
    <name type="scientific">Sphingomonas bacterium</name>
    <dbReference type="NCBI Taxonomy" id="1895847"/>
    <lineage>
        <taxon>Bacteria</taxon>
        <taxon>Pseudomonadati</taxon>
        <taxon>Pseudomonadota</taxon>
        <taxon>Alphaproteobacteria</taxon>
        <taxon>Sphingomonadales</taxon>
        <taxon>Sphingomonadaceae</taxon>
        <taxon>Sphingomonas</taxon>
    </lineage>
</organism>
<name>A0A3D0WGF7_9SPHN</name>
<reference evidence="1 2" key="1">
    <citation type="journal article" date="2018" name="Nat. Biotechnol.">
        <title>A standardized bacterial taxonomy based on genome phylogeny substantially revises the tree of life.</title>
        <authorList>
            <person name="Parks D.H."/>
            <person name="Chuvochina M."/>
            <person name="Waite D.W."/>
            <person name="Rinke C."/>
            <person name="Skarshewski A."/>
            <person name="Chaumeil P.A."/>
            <person name="Hugenholtz P."/>
        </authorList>
    </citation>
    <scope>NUCLEOTIDE SEQUENCE [LARGE SCALE GENOMIC DNA]</scope>
    <source>
        <strain evidence="1">UBA9015</strain>
    </source>
</reference>
<dbReference type="Pfam" id="PF13770">
    <property type="entry name" value="DUF4169"/>
    <property type="match status" value="1"/>
</dbReference>
<dbReference type="EMBL" id="DOYJ01000366">
    <property type="protein sequence ID" value="HCB77098.1"/>
    <property type="molecule type" value="Genomic_DNA"/>
</dbReference>
<protein>
    <submittedName>
        <fullName evidence="1">DUF4169 domain-containing protein</fullName>
    </submittedName>
</protein>
<comment type="caution">
    <text evidence="1">The sequence shown here is derived from an EMBL/GenBank/DDBJ whole genome shotgun (WGS) entry which is preliminary data.</text>
</comment>
<dbReference type="InterPro" id="IPR025227">
    <property type="entry name" value="DUF4169"/>
</dbReference>
<proteinExistence type="predicted"/>
<evidence type="ECO:0000313" key="1">
    <source>
        <dbReference type="EMBL" id="HCB77098.1"/>
    </source>
</evidence>